<accession>A0AA45HGX6</accession>
<dbReference type="EMBL" id="NCTU01000002">
    <property type="protein sequence ID" value="PUW06768.1"/>
    <property type="molecule type" value="Genomic_DNA"/>
</dbReference>
<evidence type="ECO:0000313" key="2">
    <source>
        <dbReference type="EMBL" id="PUW06768.1"/>
    </source>
</evidence>
<evidence type="ECO:0000256" key="1">
    <source>
        <dbReference type="SAM" id="MobiDB-lite"/>
    </source>
</evidence>
<dbReference type="Proteomes" id="UP000244856">
    <property type="component" value="Unassembled WGS sequence"/>
</dbReference>
<comment type="caution">
    <text evidence="2">The sequence shown here is derived from an EMBL/GenBank/DDBJ whole genome shotgun (WGS) entry which is preliminary data.</text>
</comment>
<reference evidence="2 3" key="1">
    <citation type="submission" date="2017-04" db="EMBL/GenBank/DDBJ databases">
        <title>Cronobacter sakazakii, ST83 Lineage Isolates.</title>
        <authorList>
            <person name="Chase H."/>
            <person name="Tall B."/>
            <person name="Gopinath G."/>
            <person name="Lehner A."/>
        </authorList>
    </citation>
    <scope>NUCLEOTIDE SEQUENCE [LARGE SCALE GENOMIC DNA]</scope>
    <source>
        <strain evidence="2 3">MOD1_Comp15</strain>
    </source>
</reference>
<gene>
    <name evidence="2" type="ORF">B7T07_00445</name>
</gene>
<dbReference type="AlphaFoldDB" id="A0AA45HGX6"/>
<name>A0AA45HGX6_CROSK</name>
<feature type="region of interest" description="Disordered" evidence="1">
    <location>
        <begin position="1"/>
        <end position="20"/>
    </location>
</feature>
<proteinExistence type="predicted"/>
<organism evidence="2 3">
    <name type="scientific">Cronobacter sakazakii</name>
    <name type="common">Enterobacter sakazakii</name>
    <dbReference type="NCBI Taxonomy" id="28141"/>
    <lineage>
        <taxon>Bacteria</taxon>
        <taxon>Pseudomonadati</taxon>
        <taxon>Pseudomonadota</taxon>
        <taxon>Gammaproteobacteria</taxon>
        <taxon>Enterobacterales</taxon>
        <taxon>Enterobacteriaceae</taxon>
        <taxon>Cronobacter</taxon>
    </lineage>
</organism>
<sequence length="79" mass="8752">MGQLLSGESGIVPQGNDAATPWTAQAAKPCAMPRKIFITQAELSVFPDNVRRRATLNAFPYLTGVHNEQTWRGKNRRGR</sequence>
<evidence type="ECO:0000313" key="3">
    <source>
        <dbReference type="Proteomes" id="UP000244856"/>
    </source>
</evidence>
<protein>
    <submittedName>
        <fullName evidence="2">Uncharacterized protein</fullName>
    </submittedName>
</protein>